<sequence length="213" mass="22533">MENQLTQCKLLTFILIIWSARYVKIASGVAVDRPIDPAAPSKDLFNSNHALPVNFLVLLASLVILSMGLMVCMDCMNSEVSSESHPASMSAAPKWGGATNYNRAGEGQGGTHSGFVSEVINPSDLRNAPLPYSMVPTQIPDAAEFRGYQASGDGSGMAGYSSVTPSAPSGAGGYGSDPRQAGYSENASGNHGRHYNPADRQDPPPSYRESLQH</sequence>
<evidence type="ECO:0000313" key="4">
    <source>
        <dbReference type="Proteomes" id="UP000271974"/>
    </source>
</evidence>
<feature type="transmembrane region" description="Helical" evidence="2">
    <location>
        <begin position="52"/>
        <end position="72"/>
    </location>
</feature>
<keyword evidence="4" id="KW-1185">Reference proteome</keyword>
<organism evidence="3 4">
    <name type="scientific">Elysia chlorotica</name>
    <name type="common">Eastern emerald elysia</name>
    <name type="synonym">Sea slug</name>
    <dbReference type="NCBI Taxonomy" id="188477"/>
    <lineage>
        <taxon>Eukaryota</taxon>
        <taxon>Metazoa</taxon>
        <taxon>Spiralia</taxon>
        <taxon>Lophotrochozoa</taxon>
        <taxon>Mollusca</taxon>
        <taxon>Gastropoda</taxon>
        <taxon>Heterobranchia</taxon>
        <taxon>Euthyneura</taxon>
        <taxon>Panpulmonata</taxon>
        <taxon>Sacoglossa</taxon>
        <taxon>Placobranchoidea</taxon>
        <taxon>Plakobranchidae</taxon>
        <taxon>Elysia</taxon>
    </lineage>
</organism>
<dbReference type="AlphaFoldDB" id="A0A433U2D6"/>
<evidence type="ECO:0000256" key="2">
    <source>
        <dbReference type="SAM" id="Phobius"/>
    </source>
</evidence>
<gene>
    <name evidence="3" type="ORF">EGW08_004238</name>
</gene>
<evidence type="ECO:0000313" key="3">
    <source>
        <dbReference type="EMBL" id="RUS87960.1"/>
    </source>
</evidence>
<proteinExistence type="predicted"/>
<keyword evidence="2" id="KW-1133">Transmembrane helix</keyword>
<evidence type="ECO:0000256" key="1">
    <source>
        <dbReference type="SAM" id="MobiDB-lite"/>
    </source>
</evidence>
<dbReference type="OrthoDB" id="6146827at2759"/>
<protein>
    <submittedName>
        <fullName evidence="3">Uncharacterized protein</fullName>
    </submittedName>
</protein>
<dbReference type="EMBL" id="RQTK01000095">
    <property type="protein sequence ID" value="RUS87960.1"/>
    <property type="molecule type" value="Genomic_DNA"/>
</dbReference>
<keyword evidence="2" id="KW-0812">Transmembrane</keyword>
<keyword evidence="2" id="KW-0472">Membrane</keyword>
<reference evidence="3 4" key="1">
    <citation type="submission" date="2019-01" db="EMBL/GenBank/DDBJ databases">
        <title>A draft genome assembly of the solar-powered sea slug Elysia chlorotica.</title>
        <authorList>
            <person name="Cai H."/>
            <person name="Li Q."/>
            <person name="Fang X."/>
            <person name="Li J."/>
            <person name="Curtis N.E."/>
            <person name="Altenburger A."/>
            <person name="Shibata T."/>
            <person name="Feng M."/>
            <person name="Maeda T."/>
            <person name="Schwartz J.A."/>
            <person name="Shigenobu S."/>
            <person name="Lundholm N."/>
            <person name="Nishiyama T."/>
            <person name="Yang H."/>
            <person name="Hasebe M."/>
            <person name="Li S."/>
            <person name="Pierce S.K."/>
            <person name="Wang J."/>
        </authorList>
    </citation>
    <scope>NUCLEOTIDE SEQUENCE [LARGE SCALE GENOMIC DNA]</scope>
    <source>
        <strain evidence="3">EC2010</strain>
        <tissue evidence="3">Whole organism of an adult</tissue>
    </source>
</reference>
<dbReference type="Proteomes" id="UP000271974">
    <property type="component" value="Unassembled WGS sequence"/>
</dbReference>
<accession>A0A433U2D6</accession>
<feature type="region of interest" description="Disordered" evidence="1">
    <location>
        <begin position="147"/>
        <end position="213"/>
    </location>
</feature>
<name>A0A433U2D6_ELYCH</name>
<comment type="caution">
    <text evidence="3">The sequence shown here is derived from an EMBL/GenBank/DDBJ whole genome shotgun (WGS) entry which is preliminary data.</text>
</comment>